<dbReference type="PANTHER" id="PTHR30590:SF2">
    <property type="entry name" value="INNER MEMBRANE PROTEIN"/>
    <property type="match status" value="1"/>
</dbReference>
<evidence type="ECO:0000256" key="1">
    <source>
        <dbReference type="SAM" id="MobiDB-lite"/>
    </source>
</evidence>
<feature type="transmembrane region" description="Helical" evidence="2">
    <location>
        <begin position="324"/>
        <end position="343"/>
    </location>
</feature>
<feature type="domain" description="DUF418" evidence="3">
    <location>
        <begin position="267"/>
        <end position="427"/>
    </location>
</feature>
<dbReference type="RefSeq" id="WP_172808127.1">
    <property type="nucleotide sequence ID" value="NZ_BMIP01000001.1"/>
</dbReference>
<proteinExistence type="predicted"/>
<feature type="transmembrane region" description="Helical" evidence="2">
    <location>
        <begin position="388"/>
        <end position="404"/>
    </location>
</feature>
<dbReference type="Proteomes" id="UP000612349">
    <property type="component" value="Unassembled WGS sequence"/>
</dbReference>
<evidence type="ECO:0000256" key="2">
    <source>
        <dbReference type="SAM" id="Phobius"/>
    </source>
</evidence>
<comment type="caution">
    <text evidence="4">The sequence shown here is derived from an EMBL/GenBank/DDBJ whole genome shotgun (WGS) entry which is preliminary data.</text>
</comment>
<keyword evidence="2" id="KW-0472">Membrane</keyword>
<reference evidence="4" key="2">
    <citation type="submission" date="2020-09" db="EMBL/GenBank/DDBJ databases">
        <authorList>
            <person name="Sun Q."/>
            <person name="Zhou Y."/>
        </authorList>
    </citation>
    <scope>NUCLEOTIDE SEQUENCE</scope>
    <source>
        <strain evidence="4">CGMCC 1.15360</strain>
    </source>
</reference>
<feature type="transmembrane region" description="Helical" evidence="2">
    <location>
        <begin position="127"/>
        <end position="160"/>
    </location>
</feature>
<dbReference type="Pfam" id="PF04235">
    <property type="entry name" value="DUF418"/>
    <property type="match status" value="1"/>
</dbReference>
<feature type="transmembrane region" description="Helical" evidence="2">
    <location>
        <begin position="254"/>
        <end position="274"/>
    </location>
</feature>
<evidence type="ECO:0000313" key="4">
    <source>
        <dbReference type="EMBL" id="GGD55437.1"/>
    </source>
</evidence>
<dbReference type="EMBL" id="BMIP01000001">
    <property type="protein sequence ID" value="GGD55437.1"/>
    <property type="molecule type" value="Genomic_DNA"/>
</dbReference>
<keyword evidence="5" id="KW-1185">Reference proteome</keyword>
<evidence type="ECO:0000313" key="5">
    <source>
        <dbReference type="Proteomes" id="UP000612349"/>
    </source>
</evidence>
<dbReference type="InterPro" id="IPR052529">
    <property type="entry name" value="Bact_Transport_Assoc"/>
</dbReference>
<keyword evidence="2" id="KW-0812">Transmembrane</keyword>
<feature type="region of interest" description="Disordered" evidence="1">
    <location>
        <begin position="1"/>
        <end position="20"/>
    </location>
</feature>
<organism evidence="4 5">
    <name type="scientific">Croceicoccus mobilis</name>
    <dbReference type="NCBI Taxonomy" id="1703339"/>
    <lineage>
        <taxon>Bacteria</taxon>
        <taxon>Pseudomonadati</taxon>
        <taxon>Pseudomonadota</taxon>
        <taxon>Alphaproteobacteria</taxon>
        <taxon>Sphingomonadales</taxon>
        <taxon>Erythrobacteraceae</taxon>
        <taxon>Croceicoccus</taxon>
    </lineage>
</organism>
<dbReference type="AlphaFoldDB" id="A0A916YPU8"/>
<protein>
    <submittedName>
        <fullName evidence="4">Transporter</fullName>
    </submittedName>
</protein>
<sequence>MGTAIPIDAEQASTRTDDQGEIAARTPDQAEARLTSLDLVRGFAVLGILLPNLVSFARPGPYYFTGILIDYNPLEEAGWIFQYMLIDGKLRGLFALLFGTGMAIFVGRALRDRNWSSAYGLQLRRLLWLALFGVVHFYLLFIGDILLDYALAGLIALPFIRIKPKILMPLGLFITAFISVGGSFALWPGETLEALSAPAGSEARAEYDAEMAKERERLLTASEQRAEAGFLGMVAWRHEIRPVWTRLLNPPATMGYVGMMFIGAALLRMGFFAGTWEKRRILAWGWSGIALGAVLTAPLAWMAVEYAHAPGVMFFVQFAPTPLLRLPMIIGMAALFVAWTPALMRSGFGQRLAAAGRMAFTNYIMSSVMMGIVFLSWGLGLYGMWNRVPLFLFAFGGIAIMLAWSRPWLARFRFGPLEWLWRCLTYMRIFPIRRETPLVASETNPATSRA</sequence>
<gene>
    <name evidence="4" type="primary">yxaH</name>
    <name evidence="4" type="ORF">GCM10010990_00720</name>
</gene>
<feature type="transmembrane region" description="Helical" evidence="2">
    <location>
        <begin position="363"/>
        <end position="382"/>
    </location>
</feature>
<dbReference type="InterPro" id="IPR007349">
    <property type="entry name" value="DUF418"/>
</dbReference>
<feature type="transmembrane region" description="Helical" evidence="2">
    <location>
        <begin position="281"/>
        <end position="304"/>
    </location>
</feature>
<feature type="transmembrane region" description="Helical" evidence="2">
    <location>
        <begin position="167"/>
        <end position="187"/>
    </location>
</feature>
<dbReference type="PANTHER" id="PTHR30590">
    <property type="entry name" value="INNER MEMBRANE PROTEIN"/>
    <property type="match status" value="1"/>
</dbReference>
<evidence type="ECO:0000259" key="3">
    <source>
        <dbReference type="Pfam" id="PF04235"/>
    </source>
</evidence>
<reference evidence="4" key="1">
    <citation type="journal article" date="2014" name="Int. J. Syst. Evol. Microbiol.">
        <title>Complete genome sequence of Corynebacterium casei LMG S-19264T (=DSM 44701T), isolated from a smear-ripened cheese.</title>
        <authorList>
            <consortium name="US DOE Joint Genome Institute (JGI-PGF)"/>
            <person name="Walter F."/>
            <person name="Albersmeier A."/>
            <person name="Kalinowski J."/>
            <person name="Ruckert C."/>
        </authorList>
    </citation>
    <scope>NUCLEOTIDE SEQUENCE</scope>
    <source>
        <strain evidence="4">CGMCC 1.15360</strain>
    </source>
</reference>
<feature type="transmembrane region" description="Helical" evidence="2">
    <location>
        <begin position="90"/>
        <end position="107"/>
    </location>
</feature>
<keyword evidence="2" id="KW-1133">Transmembrane helix</keyword>
<name>A0A916YPU8_9SPHN</name>
<accession>A0A916YPU8</accession>